<gene>
    <name evidence="1" type="ORF">ACG00Y_00695</name>
</gene>
<dbReference type="RefSeq" id="WP_394475338.1">
    <property type="nucleotide sequence ID" value="NZ_JBIGHV010000001.1"/>
</dbReference>
<accession>A0ABW7EZE7</accession>
<reference evidence="1 2" key="1">
    <citation type="submission" date="2024-08" db="EMBL/GenBank/DDBJ databases">
        <authorList>
            <person name="Lu H."/>
        </authorList>
    </citation>
    <scope>NUCLEOTIDE SEQUENCE [LARGE SCALE GENOMIC DNA]</scope>
    <source>
        <strain evidence="1 2">LYH14W</strain>
    </source>
</reference>
<dbReference type="Proteomes" id="UP001606210">
    <property type="component" value="Unassembled WGS sequence"/>
</dbReference>
<organism evidence="1 2">
    <name type="scientific">Pelomonas parva</name>
    <dbReference type="NCBI Taxonomy" id="3299032"/>
    <lineage>
        <taxon>Bacteria</taxon>
        <taxon>Pseudomonadati</taxon>
        <taxon>Pseudomonadota</taxon>
        <taxon>Betaproteobacteria</taxon>
        <taxon>Burkholderiales</taxon>
        <taxon>Sphaerotilaceae</taxon>
        <taxon>Roseateles</taxon>
    </lineage>
</organism>
<comment type="caution">
    <text evidence="1">The sequence shown here is derived from an EMBL/GenBank/DDBJ whole genome shotgun (WGS) entry which is preliminary data.</text>
</comment>
<name>A0ABW7EZE7_9BURK</name>
<proteinExistence type="predicted"/>
<dbReference type="EMBL" id="JBIGHV010000001">
    <property type="protein sequence ID" value="MFG6428408.1"/>
    <property type="molecule type" value="Genomic_DNA"/>
</dbReference>
<evidence type="ECO:0000313" key="1">
    <source>
        <dbReference type="EMBL" id="MFG6428408.1"/>
    </source>
</evidence>
<sequence>MKLTPHQQAAERCKAIVAAVESLEGPEPVGESLAAIRAHRVRNRGRLHVAAMASLKEPTLPEPSPLDVEARAAWRNQLRHRAFGRAYLADLALAGDLMKEPSWR</sequence>
<evidence type="ECO:0000313" key="2">
    <source>
        <dbReference type="Proteomes" id="UP001606210"/>
    </source>
</evidence>
<keyword evidence="2" id="KW-1185">Reference proteome</keyword>
<protein>
    <submittedName>
        <fullName evidence="1">Uncharacterized protein</fullName>
    </submittedName>
</protein>